<dbReference type="KEGG" id="naci:NUH88_20335"/>
<accession>A0A9J7AWB9</accession>
<feature type="transmembrane region" description="Helical" evidence="4">
    <location>
        <begin position="352"/>
        <end position="371"/>
    </location>
</feature>
<feature type="transmembrane region" description="Helical" evidence="4">
    <location>
        <begin position="383"/>
        <end position="402"/>
    </location>
</feature>
<dbReference type="Gene3D" id="1.20.1250.20">
    <property type="entry name" value="MFS general substrate transporter like domains"/>
    <property type="match status" value="2"/>
</dbReference>
<dbReference type="PANTHER" id="PTHR43129:SF1">
    <property type="entry name" value="FOSMIDOMYCIN RESISTANCE PROTEIN"/>
    <property type="match status" value="1"/>
</dbReference>
<dbReference type="Pfam" id="PF07690">
    <property type="entry name" value="MFS_1"/>
    <property type="match status" value="1"/>
</dbReference>
<sequence length="413" mass="43567">MTADTHAVPPSGGFFSDAKVIGLIGIAHFFSHFYILLLPPLFPTLREQFGVSFLELGLIMTVFSGATATTQLPFGYLVDWFGARWILIGGLALEAAAFLFIGFGDSFWGLLALMAVAGVANGVYHPADYAILSASVSGPRMGRAFSLHTFAGFAGFAVAPPLVIFLSEMIGWRSALVVCGIAGLVTAAALLVSAQSLHTKQKPHEGAAKGAPDKASSRALLFSFPILMCLGFYTMTAMGSGGLNNFLVSALNLVHGTEIPVATGALTGYLIGTTIGILVGGVLADKTSNHNVIAAFCFFTTAIMIAMVASVDLPEPLLLASLTVQGIMHGMIMPSRDMIVRSVTPDGQYGKVFGFVTTGFSIGGIVAPMIFGFVLDEFAPELVFYAIAGFMFLSMFTVFTSARWRRLPQQGAA</sequence>
<reference evidence="6" key="1">
    <citation type="submission" date="2022-08" db="EMBL/GenBank/DDBJ databases">
        <title>Nisaea acidiphila sp. nov., isolated from a marine algal debris and emended description of the genus Nisaea Urios et al. 2008.</title>
        <authorList>
            <person name="Kwon K."/>
        </authorList>
    </citation>
    <scope>NUCLEOTIDE SEQUENCE</scope>
    <source>
        <strain evidence="6">MEBiC11861</strain>
    </source>
</reference>
<dbReference type="PROSITE" id="PS50850">
    <property type="entry name" value="MFS"/>
    <property type="match status" value="1"/>
</dbReference>
<feature type="domain" description="Major facilitator superfamily (MFS) profile" evidence="5">
    <location>
        <begin position="20"/>
        <end position="406"/>
    </location>
</feature>
<evidence type="ECO:0000313" key="6">
    <source>
        <dbReference type="EMBL" id="UUX49733.1"/>
    </source>
</evidence>
<dbReference type="InterPro" id="IPR036259">
    <property type="entry name" value="MFS_trans_sf"/>
</dbReference>
<dbReference type="EMBL" id="CP102480">
    <property type="protein sequence ID" value="UUX49733.1"/>
    <property type="molecule type" value="Genomic_DNA"/>
</dbReference>
<organism evidence="6 7">
    <name type="scientific">Nisaea acidiphila</name>
    <dbReference type="NCBI Taxonomy" id="1862145"/>
    <lineage>
        <taxon>Bacteria</taxon>
        <taxon>Pseudomonadati</taxon>
        <taxon>Pseudomonadota</taxon>
        <taxon>Alphaproteobacteria</taxon>
        <taxon>Rhodospirillales</taxon>
        <taxon>Thalassobaculaceae</taxon>
        <taxon>Nisaea</taxon>
    </lineage>
</organism>
<name>A0A9J7AWB9_9PROT</name>
<dbReference type="GO" id="GO:0022857">
    <property type="term" value="F:transmembrane transporter activity"/>
    <property type="evidence" value="ECO:0007669"/>
    <property type="project" value="InterPro"/>
</dbReference>
<feature type="transmembrane region" description="Helical" evidence="4">
    <location>
        <begin position="219"/>
        <end position="239"/>
    </location>
</feature>
<proteinExistence type="predicted"/>
<dbReference type="InterPro" id="IPR011701">
    <property type="entry name" value="MFS"/>
</dbReference>
<evidence type="ECO:0000256" key="1">
    <source>
        <dbReference type="ARBA" id="ARBA00022692"/>
    </source>
</evidence>
<feature type="transmembrane region" description="Helical" evidence="4">
    <location>
        <begin position="291"/>
        <end position="310"/>
    </location>
</feature>
<keyword evidence="2 4" id="KW-1133">Transmembrane helix</keyword>
<dbReference type="PANTHER" id="PTHR43129">
    <property type="entry name" value="FOSMIDOMYCIN RESISTANCE PROTEIN"/>
    <property type="match status" value="1"/>
</dbReference>
<evidence type="ECO:0000256" key="4">
    <source>
        <dbReference type="SAM" id="Phobius"/>
    </source>
</evidence>
<evidence type="ECO:0000256" key="3">
    <source>
        <dbReference type="ARBA" id="ARBA00023136"/>
    </source>
</evidence>
<evidence type="ECO:0000259" key="5">
    <source>
        <dbReference type="PROSITE" id="PS50850"/>
    </source>
</evidence>
<dbReference type="SUPFAM" id="SSF103473">
    <property type="entry name" value="MFS general substrate transporter"/>
    <property type="match status" value="1"/>
</dbReference>
<feature type="transmembrane region" description="Helical" evidence="4">
    <location>
        <begin position="259"/>
        <end position="284"/>
    </location>
</feature>
<keyword evidence="7" id="KW-1185">Reference proteome</keyword>
<dbReference type="RefSeq" id="WP_257768567.1">
    <property type="nucleotide sequence ID" value="NZ_CP102480.1"/>
</dbReference>
<feature type="transmembrane region" description="Helical" evidence="4">
    <location>
        <begin position="172"/>
        <end position="192"/>
    </location>
</feature>
<keyword evidence="3 4" id="KW-0472">Membrane</keyword>
<keyword evidence="1 4" id="KW-0812">Transmembrane</keyword>
<feature type="transmembrane region" description="Helical" evidence="4">
    <location>
        <begin position="49"/>
        <end position="69"/>
    </location>
</feature>
<dbReference type="Proteomes" id="UP001060336">
    <property type="component" value="Chromosome"/>
</dbReference>
<gene>
    <name evidence="6" type="ORF">NUH88_20335</name>
</gene>
<evidence type="ECO:0000256" key="2">
    <source>
        <dbReference type="ARBA" id="ARBA00022989"/>
    </source>
</evidence>
<dbReference type="InterPro" id="IPR020846">
    <property type="entry name" value="MFS_dom"/>
</dbReference>
<feature type="transmembrane region" description="Helical" evidence="4">
    <location>
        <begin position="81"/>
        <end position="101"/>
    </location>
</feature>
<dbReference type="GO" id="GO:0005886">
    <property type="term" value="C:plasma membrane"/>
    <property type="evidence" value="ECO:0007669"/>
    <property type="project" value="TreeGrafter"/>
</dbReference>
<evidence type="ECO:0000313" key="7">
    <source>
        <dbReference type="Proteomes" id="UP001060336"/>
    </source>
</evidence>
<feature type="transmembrane region" description="Helical" evidence="4">
    <location>
        <begin position="145"/>
        <end position="166"/>
    </location>
</feature>
<feature type="transmembrane region" description="Helical" evidence="4">
    <location>
        <begin position="20"/>
        <end position="37"/>
    </location>
</feature>
<dbReference type="AlphaFoldDB" id="A0A9J7AWB9"/>
<protein>
    <submittedName>
        <fullName evidence="6">MFS transporter</fullName>
    </submittedName>
</protein>